<keyword evidence="1" id="KW-1133">Transmembrane helix</keyword>
<gene>
    <name evidence="2" type="ORF">SAMN04488508_11118</name>
</gene>
<name>A0A1M6KHA9_9FLAO</name>
<dbReference type="EMBL" id="FQYP01000011">
    <property type="protein sequence ID" value="SHJ58328.1"/>
    <property type="molecule type" value="Genomic_DNA"/>
</dbReference>
<evidence type="ECO:0000256" key="1">
    <source>
        <dbReference type="SAM" id="Phobius"/>
    </source>
</evidence>
<keyword evidence="3" id="KW-1185">Reference proteome</keyword>
<evidence type="ECO:0000313" key="3">
    <source>
        <dbReference type="Proteomes" id="UP000184432"/>
    </source>
</evidence>
<evidence type="ECO:0000313" key="2">
    <source>
        <dbReference type="EMBL" id="SHJ58328.1"/>
    </source>
</evidence>
<protein>
    <submittedName>
        <fullName evidence="2">Uncharacterized protein</fullName>
    </submittedName>
</protein>
<feature type="transmembrane region" description="Helical" evidence="1">
    <location>
        <begin position="13"/>
        <end position="37"/>
    </location>
</feature>
<proteinExistence type="predicted"/>
<accession>A0A1M6KHA9</accession>
<sequence length="53" mass="6007">MDTNIGNIHKTKAITLLVTALFMKILCSGLFSFHFIFKFIKLTNLIVLRPAVI</sequence>
<keyword evidence="1" id="KW-0812">Transmembrane</keyword>
<reference evidence="3" key="1">
    <citation type="submission" date="2016-11" db="EMBL/GenBank/DDBJ databases">
        <authorList>
            <person name="Varghese N."/>
            <person name="Submissions S."/>
        </authorList>
    </citation>
    <scope>NUCLEOTIDE SEQUENCE [LARGE SCALE GENOMIC DNA]</scope>
    <source>
        <strain evidence="3">DSM 22623</strain>
    </source>
</reference>
<keyword evidence="1" id="KW-0472">Membrane</keyword>
<dbReference type="AlphaFoldDB" id="A0A1M6KHA9"/>
<organism evidence="2 3">
    <name type="scientific">Aquimarina spongiae</name>
    <dbReference type="NCBI Taxonomy" id="570521"/>
    <lineage>
        <taxon>Bacteria</taxon>
        <taxon>Pseudomonadati</taxon>
        <taxon>Bacteroidota</taxon>
        <taxon>Flavobacteriia</taxon>
        <taxon>Flavobacteriales</taxon>
        <taxon>Flavobacteriaceae</taxon>
        <taxon>Aquimarina</taxon>
    </lineage>
</organism>
<dbReference type="Proteomes" id="UP000184432">
    <property type="component" value="Unassembled WGS sequence"/>
</dbReference>